<evidence type="ECO:0000313" key="3">
    <source>
        <dbReference type="EMBL" id="MFC0622505.1"/>
    </source>
</evidence>
<evidence type="ECO:0000259" key="2">
    <source>
        <dbReference type="Pfam" id="PF00496"/>
    </source>
</evidence>
<name>A0ABV6QCZ1_9ACTN</name>
<dbReference type="CDD" id="cd08509">
    <property type="entry name" value="PBP2_TmCBP_oligosaccharides_like"/>
    <property type="match status" value="1"/>
</dbReference>
<feature type="signal peptide" evidence="1">
    <location>
        <begin position="1"/>
        <end position="30"/>
    </location>
</feature>
<dbReference type="PROSITE" id="PS51257">
    <property type="entry name" value="PROKAR_LIPOPROTEIN"/>
    <property type="match status" value="1"/>
</dbReference>
<feature type="chain" id="PRO_5047538457" evidence="1">
    <location>
        <begin position="31"/>
        <end position="562"/>
    </location>
</feature>
<dbReference type="InterPro" id="IPR039424">
    <property type="entry name" value="SBP_5"/>
</dbReference>
<protein>
    <submittedName>
        <fullName evidence="3">ABC transporter substrate-binding protein</fullName>
    </submittedName>
</protein>
<dbReference type="PIRSF" id="PIRSF002741">
    <property type="entry name" value="MppA"/>
    <property type="match status" value="1"/>
</dbReference>
<dbReference type="PANTHER" id="PTHR30290">
    <property type="entry name" value="PERIPLASMIC BINDING COMPONENT OF ABC TRANSPORTER"/>
    <property type="match status" value="1"/>
</dbReference>
<comment type="caution">
    <text evidence="3">The sequence shown here is derived from an EMBL/GenBank/DDBJ whole genome shotgun (WGS) entry which is preliminary data.</text>
</comment>
<sequence length="562" mass="60156">MYLPKWDRKSTVFVAGVAAAALLFAGCGDAGGAAKGKAAGGESRITVFNGATGTIAENFNPFSSTALQPARGIIYEPLFYYNLMSSGDPKPLLATAFEWNKTGTQLTVTTRSGVKWSDGKPFSAADVAFTFNMIAKTASINTNGLAATAKATGANTVVLSFKKTSFVAGPSVLGDTPIVPEHLWKSKDPATDINQNPVGTGAYSVGSFTPQSYELKKNPAYWEPGKPQIDKVRYISLASADAATSALLAGEVDWMSSYFPGFDGLMKSKKELSYVNTPALTTSLFACSNAKLGCKGPQTDPAVRQAIYHALDREQLNKLAFSNVAEPPSPTMLIPGRDDKWISPAVPAKTATAPDTAKAESLLTQAGWTKGSDGIYVKDGQRLSLTIQVVTGWSDFISAIDAMTQQLRKVGMEIKASQVSWNEWNSKELKGTYQLSLNSIGLGPSTDPYFNYEGKYSSKNTATVGQNASSNPSRYANPAVDAAIAAASQTNDDAEKKKQYAVIQQHIARDLPYIPVVIGSTLTEFNNSRATGWPTQDNLYSFPASWKSWDNGIVLKTITPVK</sequence>
<organism evidence="3 4">
    <name type="scientific">Kribbella deserti</name>
    <dbReference type="NCBI Taxonomy" id="1926257"/>
    <lineage>
        <taxon>Bacteria</taxon>
        <taxon>Bacillati</taxon>
        <taxon>Actinomycetota</taxon>
        <taxon>Actinomycetes</taxon>
        <taxon>Propionibacteriales</taxon>
        <taxon>Kribbellaceae</taxon>
        <taxon>Kribbella</taxon>
    </lineage>
</organism>
<dbReference type="EMBL" id="JBHLTC010000001">
    <property type="protein sequence ID" value="MFC0622505.1"/>
    <property type="molecule type" value="Genomic_DNA"/>
</dbReference>
<dbReference type="InterPro" id="IPR000914">
    <property type="entry name" value="SBP_5_dom"/>
</dbReference>
<dbReference type="Gene3D" id="3.10.105.10">
    <property type="entry name" value="Dipeptide-binding Protein, Domain 3"/>
    <property type="match status" value="1"/>
</dbReference>
<dbReference type="SUPFAM" id="SSF53850">
    <property type="entry name" value="Periplasmic binding protein-like II"/>
    <property type="match status" value="1"/>
</dbReference>
<dbReference type="Gene3D" id="3.90.76.10">
    <property type="entry name" value="Dipeptide-binding Protein, Domain 1"/>
    <property type="match status" value="1"/>
</dbReference>
<dbReference type="Pfam" id="PF00496">
    <property type="entry name" value="SBP_bac_5"/>
    <property type="match status" value="1"/>
</dbReference>
<keyword evidence="4" id="KW-1185">Reference proteome</keyword>
<accession>A0ABV6QCZ1</accession>
<dbReference type="Proteomes" id="UP001589890">
    <property type="component" value="Unassembled WGS sequence"/>
</dbReference>
<evidence type="ECO:0000313" key="4">
    <source>
        <dbReference type="Proteomes" id="UP001589890"/>
    </source>
</evidence>
<dbReference type="PANTHER" id="PTHR30290:SF82">
    <property type="entry name" value="ABC-TYPE DIPEPTIDE_OLIGOPEPTIDE TRANSPORT SYSTEM, PERIPLASMIC COMPONENT"/>
    <property type="match status" value="1"/>
</dbReference>
<dbReference type="Gene3D" id="3.40.190.10">
    <property type="entry name" value="Periplasmic binding protein-like II"/>
    <property type="match status" value="1"/>
</dbReference>
<dbReference type="RefSeq" id="WP_380043184.1">
    <property type="nucleotide sequence ID" value="NZ_JBHLTC010000001.1"/>
</dbReference>
<gene>
    <name evidence="3" type="ORF">ACFFGN_00415</name>
</gene>
<evidence type="ECO:0000256" key="1">
    <source>
        <dbReference type="SAM" id="SignalP"/>
    </source>
</evidence>
<dbReference type="InterPro" id="IPR030678">
    <property type="entry name" value="Peptide/Ni-bd"/>
</dbReference>
<proteinExistence type="predicted"/>
<feature type="domain" description="Solute-binding protein family 5" evidence="2">
    <location>
        <begin position="89"/>
        <end position="460"/>
    </location>
</feature>
<keyword evidence="1" id="KW-0732">Signal</keyword>
<reference evidence="3 4" key="1">
    <citation type="submission" date="2024-09" db="EMBL/GenBank/DDBJ databases">
        <authorList>
            <person name="Sun Q."/>
            <person name="Mori K."/>
        </authorList>
    </citation>
    <scope>NUCLEOTIDE SEQUENCE [LARGE SCALE GENOMIC DNA]</scope>
    <source>
        <strain evidence="3 4">CGMCC 1.15906</strain>
    </source>
</reference>